<accession>A0AAN8YAN9</accession>
<evidence type="ECO:0000313" key="1">
    <source>
        <dbReference type="EMBL" id="KAK6784706.1"/>
    </source>
</evidence>
<protein>
    <submittedName>
        <fullName evidence="1">Uncharacterized protein</fullName>
    </submittedName>
</protein>
<evidence type="ECO:0000313" key="2">
    <source>
        <dbReference type="Proteomes" id="UP001371456"/>
    </source>
</evidence>
<proteinExistence type="predicted"/>
<gene>
    <name evidence="1" type="ORF">RDI58_018161</name>
</gene>
<organism evidence="1 2">
    <name type="scientific">Solanum bulbocastanum</name>
    <name type="common">Wild potato</name>
    <dbReference type="NCBI Taxonomy" id="147425"/>
    <lineage>
        <taxon>Eukaryota</taxon>
        <taxon>Viridiplantae</taxon>
        <taxon>Streptophyta</taxon>
        <taxon>Embryophyta</taxon>
        <taxon>Tracheophyta</taxon>
        <taxon>Spermatophyta</taxon>
        <taxon>Magnoliopsida</taxon>
        <taxon>eudicotyledons</taxon>
        <taxon>Gunneridae</taxon>
        <taxon>Pentapetalae</taxon>
        <taxon>asterids</taxon>
        <taxon>lamiids</taxon>
        <taxon>Solanales</taxon>
        <taxon>Solanaceae</taxon>
        <taxon>Solanoideae</taxon>
        <taxon>Solaneae</taxon>
        <taxon>Solanum</taxon>
    </lineage>
</organism>
<keyword evidence="2" id="KW-1185">Reference proteome</keyword>
<reference evidence="1 2" key="1">
    <citation type="submission" date="2024-02" db="EMBL/GenBank/DDBJ databases">
        <title>de novo genome assembly of Solanum bulbocastanum strain 11H21.</title>
        <authorList>
            <person name="Hosaka A.J."/>
        </authorList>
    </citation>
    <scope>NUCLEOTIDE SEQUENCE [LARGE SCALE GENOMIC DNA]</scope>
    <source>
        <tissue evidence="1">Young leaves</tissue>
    </source>
</reference>
<dbReference type="EMBL" id="JBANQN010000007">
    <property type="protein sequence ID" value="KAK6784706.1"/>
    <property type="molecule type" value="Genomic_DNA"/>
</dbReference>
<dbReference type="Proteomes" id="UP001371456">
    <property type="component" value="Unassembled WGS sequence"/>
</dbReference>
<comment type="caution">
    <text evidence="1">The sequence shown here is derived from an EMBL/GenBank/DDBJ whole genome shotgun (WGS) entry which is preliminary data.</text>
</comment>
<sequence length="77" mass="8599">MSMGGGVGLMAPMKFSVVTKKTSMIVSPGKLWRRSWIHWKLKQAKKKMIGLCRCLKSIKKASPIGLKITLRSVGRKI</sequence>
<name>A0AAN8YAN9_SOLBU</name>
<dbReference type="AlphaFoldDB" id="A0AAN8YAN9"/>